<dbReference type="GO" id="GO:0016705">
    <property type="term" value="F:oxidoreductase activity, acting on paired donors, with incorporation or reduction of molecular oxygen"/>
    <property type="evidence" value="ECO:0007669"/>
    <property type="project" value="InterPro"/>
</dbReference>
<comment type="cofactor">
    <cofactor evidence="2">
        <name>heme</name>
        <dbReference type="ChEBI" id="CHEBI:30413"/>
    </cofactor>
</comment>
<keyword evidence="5" id="KW-1185">Reference proteome</keyword>
<keyword evidence="2 3" id="KW-0349">Heme</keyword>
<dbReference type="HOGENOM" id="CLU_033716_0_2_11"/>
<evidence type="ECO:0000313" key="4">
    <source>
        <dbReference type="EMBL" id="AGS35360.1"/>
    </source>
</evidence>
<evidence type="ECO:0000256" key="2">
    <source>
        <dbReference type="PIRSR" id="PIRSR602401-1"/>
    </source>
</evidence>
<dbReference type="GO" id="GO:0005506">
    <property type="term" value="F:iron ion binding"/>
    <property type="evidence" value="ECO:0007669"/>
    <property type="project" value="InterPro"/>
</dbReference>
<dbReference type="SUPFAM" id="SSF48264">
    <property type="entry name" value="Cytochrome P450"/>
    <property type="match status" value="1"/>
</dbReference>
<keyword evidence="3" id="KW-0560">Oxidoreductase</keyword>
<dbReference type="Pfam" id="PF00067">
    <property type="entry name" value="p450"/>
    <property type="match status" value="1"/>
</dbReference>
<dbReference type="AlphaFoldDB" id="S5T3Y5"/>
<dbReference type="EMBL" id="CP003924">
    <property type="protein sequence ID" value="AGS35360.1"/>
    <property type="molecule type" value="Genomic_DNA"/>
</dbReference>
<reference evidence="4 5" key="1">
    <citation type="submission" date="2012-11" db="EMBL/GenBank/DDBJ databases">
        <title>The complete genome sequence of Corynebacterium maris Coryn-1 (=DSM 45190).</title>
        <authorList>
            <person name="Schaffert L."/>
            <person name="Albersmeier A."/>
            <person name="Kalinowski J."/>
            <person name="Ruckert C."/>
        </authorList>
    </citation>
    <scope>NUCLEOTIDE SEQUENCE [LARGE SCALE GENOMIC DNA]</scope>
    <source>
        <strain evidence="5">Coryn-1</strain>
    </source>
</reference>
<dbReference type="Proteomes" id="UP000015388">
    <property type="component" value="Chromosome"/>
</dbReference>
<evidence type="ECO:0000313" key="5">
    <source>
        <dbReference type="Proteomes" id="UP000015388"/>
    </source>
</evidence>
<dbReference type="PANTHER" id="PTHR46696">
    <property type="entry name" value="P450, PUTATIVE (EUROFUNG)-RELATED"/>
    <property type="match status" value="1"/>
</dbReference>
<feature type="binding site" description="axial binding residue" evidence="2">
    <location>
        <position position="349"/>
    </location>
    <ligand>
        <name>heme</name>
        <dbReference type="ChEBI" id="CHEBI:30413"/>
    </ligand>
    <ligandPart>
        <name>Fe</name>
        <dbReference type="ChEBI" id="CHEBI:18248"/>
    </ligandPart>
</feature>
<dbReference type="PRINTS" id="PR00463">
    <property type="entry name" value="EP450I"/>
</dbReference>
<proteinExistence type="inferred from homology"/>
<name>S5T3Y5_9CORY</name>
<dbReference type="PATRIC" id="fig|1224163.3.peg.1898"/>
<dbReference type="GO" id="GO:0004497">
    <property type="term" value="F:monooxygenase activity"/>
    <property type="evidence" value="ECO:0007669"/>
    <property type="project" value="UniProtKB-KW"/>
</dbReference>
<dbReference type="eggNOG" id="COG2124">
    <property type="taxonomic scope" value="Bacteria"/>
</dbReference>
<keyword evidence="2 3" id="KW-0408">Iron</keyword>
<protein>
    <submittedName>
        <fullName evidence="4">Cytochrome P450</fullName>
    </submittedName>
</protein>
<dbReference type="RefSeq" id="WP_020935293.1">
    <property type="nucleotide sequence ID" value="NC_021915.1"/>
</dbReference>
<dbReference type="OrthoDB" id="502624at2"/>
<dbReference type="KEGG" id="cmd:B841_09435"/>
<gene>
    <name evidence="4" type="ORF">B841_09435</name>
</gene>
<dbReference type="GO" id="GO:0020037">
    <property type="term" value="F:heme binding"/>
    <property type="evidence" value="ECO:0007669"/>
    <property type="project" value="InterPro"/>
</dbReference>
<dbReference type="STRING" id="1224163.B841_09435"/>
<evidence type="ECO:0000256" key="3">
    <source>
        <dbReference type="RuleBase" id="RU000461"/>
    </source>
</evidence>
<accession>S5T3Y5</accession>
<dbReference type="InterPro" id="IPR017972">
    <property type="entry name" value="Cyt_P450_CS"/>
</dbReference>
<comment type="similarity">
    <text evidence="1 3">Belongs to the cytochrome P450 family.</text>
</comment>
<keyword evidence="2 3" id="KW-0479">Metal-binding</keyword>
<dbReference type="PANTHER" id="PTHR46696:SF1">
    <property type="entry name" value="CYTOCHROME P450 YJIB-RELATED"/>
    <property type="match status" value="1"/>
</dbReference>
<dbReference type="InterPro" id="IPR036396">
    <property type="entry name" value="Cyt_P450_sf"/>
</dbReference>
<organism evidence="4 5">
    <name type="scientific">Corynebacterium maris DSM 45190</name>
    <dbReference type="NCBI Taxonomy" id="1224163"/>
    <lineage>
        <taxon>Bacteria</taxon>
        <taxon>Bacillati</taxon>
        <taxon>Actinomycetota</taxon>
        <taxon>Actinomycetes</taxon>
        <taxon>Mycobacteriales</taxon>
        <taxon>Corynebacteriaceae</taxon>
        <taxon>Corynebacterium</taxon>
    </lineage>
</organism>
<dbReference type="PROSITE" id="PS00086">
    <property type="entry name" value="CYTOCHROME_P450"/>
    <property type="match status" value="1"/>
</dbReference>
<sequence>MTTATPTAIDAPVYEGDPFSMEALRDPHKFDGEVRELGPVVYIKKYDYYAITQFTELQKALRDWRRLSSADRPFYEDNPYRPKVLVLEDPPTHTISKNAVMSVLAGDNLVKFEEYFTAEAEKLVDELLADGPIEIDAFNDLAVRYVLKVFPDMLGLPEEGRELLLKFGDGVFNVFGPESEFQDQKLARAAEAQQWVEDNTWRTQQKEGSVGAQLYAMVDEGKLEEEHARQLLKSIFAAGFDTTTASIASMFRAFADNPDQWELLKENPDLLENAWEEAIRYYPASRYGGRVAKKEAVLGGVRIPEGSEILTMWLGAGRDPRQFEDPDSFRVDRDMSKGHLSFGFGIHTCAGNLVARLEARVLLRAVLERVERIELAGEPRQAVNYQAFGHEYVPVRLIPRD</sequence>
<dbReference type="InterPro" id="IPR001128">
    <property type="entry name" value="Cyt_P450"/>
</dbReference>
<dbReference type="Gene3D" id="1.10.630.10">
    <property type="entry name" value="Cytochrome P450"/>
    <property type="match status" value="1"/>
</dbReference>
<evidence type="ECO:0000256" key="1">
    <source>
        <dbReference type="ARBA" id="ARBA00010617"/>
    </source>
</evidence>
<keyword evidence="3" id="KW-0503">Monooxygenase</keyword>
<dbReference type="InterPro" id="IPR002401">
    <property type="entry name" value="Cyt_P450_E_grp-I"/>
</dbReference>